<comment type="caution">
    <text evidence="1">The sequence shown here is derived from an EMBL/GenBank/DDBJ whole genome shotgun (WGS) entry which is preliminary data.</text>
</comment>
<accession>A0A1B8HFH1</accession>
<dbReference type="EMBL" id="LZEY01000023">
    <property type="protein sequence ID" value="OBU07826.1"/>
    <property type="molecule type" value="Genomic_DNA"/>
</dbReference>
<keyword evidence="2" id="KW-1185">Reference proteome</keyword>
<dbReference type="AlphaFoldDB" id="A0A1B8HFH1"/>
<evidence type="ECO:0000313" key="2">
    <source>
        <dbReference type="Proteomes" id="UP000092377"/>
    </source>
</evidence>
<sequence length="81" mass="9177">MGLGVPQLPETLICDQCNSADGTVKRMLKLPENFLFSPLEMRIFIEATPHGKHKIDYVRALDLFTILMNSNGHGSRLFFKI</sequence>
<evidence type="ECO:0000313" key="1">
    <source>
        <dbReference type="EMBL" id="OBU07826.1"/>
    </source>
</evidence>
<gene>
    <name evidence="1" type="ORF">AYY18_05310</name>
</gene>
<organism evidence="1 2">
    <name type="scientific">Morganella psychrotolerans</name>
    <dbReference type="NCBI Taxonomy" id="368603"/>
    <lineage>
        <taxon>Bacteria</taxon>
        <taxon>Pseudomonadati</taxon>
        <taxon>Pseudomonadota</taxon>
        <taxon>Gammaproteobacteria</taxon>
        <taxon>Enterobacterales</taxon>
        <taxon>Morganellaceae</taxon>
        <taxon>Morganella</taxon>
    </lineage>
</organism>
<name>A0A1B8HFH1_9GAMM</name>
<dbReference type="OrthoDB" id="7593251at2"/>
<dbReference type="Proteomes" id="UP000092377">
    <property type="component" value="Unassembled WGS sequence"/>
</dbReference>
<protein>
    <submittedName>
        <fullName evidence="1">Uncharacterized protein</fullName>
    </submittedName>
</protein>
<reference evidence="2" key="1">
    <citation type="submission" date="2016-06" db="EMBL/GenBank/DDBJ databases">
        <authorList>
            <person name="Butler K."/>
        </authorList>
    </citation>
    <scope>NUCLEOTIDE SEQUENCE [LARGE SCALE GENOMIC DNA]</scope>
    <source>
        <strain evidence="2">GCSL-Mp20</strain>
    </source>
</reference>
<proteinExistence type="predicted"/>